<dbReference type="PANTHER" id="PTHR44051:SF8">
    <property type="entry name" value="GLUTATHIONE S-TRANSFERASE GSTA"/>
    <property type="match status" value="1"/>
</dbReference>
<sequence length="213" mass="24318">MLQLCYSPGTASMIPHLLLREMGLPFELRLFDTEQQAHRSAEYLRLNPNGQIPTLIDDDLVIYETAAICLHLADQHPAAGMAPALGSVERAHFYKWLMWLNNTLQTTLIVYFYPDRWADDEAAIAQVQQHAEAKVGKLLDLLDAELARHGGEWLQGDRYSVLDAYTFVLCRWTRRFARPARDLPHLGPYLRRILARPATQQMLAGEGLPEPWI</sequence>
<dbReference type="InterPro" id="IPR004045">
    <property type="entry name" value="Glutathione_S-Trfase_N"/>
</dbReference>
<dbReference type="PROSITE" id="PS50404">
    <property type="entry name" value="GST_NTER"/>
    <property type="match status" value="1"/>
</dbReference>
<dbReference type="Gene3D" id="3.40.30.10">
    <property type="entry name" value="Glutaredoxin"/>
    <property type="match status" value="1"/>
</dbReference>
<proteinExistence type="predicted"/>
<dbReference type="SFLD" id="SFLDG01150">
    <property type="entry name" value="Main.1:_Beta-like"/>
    <property type="match status" value="1"/>
</dbReference>
<dbReference type="Gene3D" id="1.20.1050.10">
    <property type="match status" value="1"/>
</dbReference>
<dbReference type="InterPro" id="IPR010987">
    <property type="entry name" value="Glutathione-S-Trfase_C-like"/>
</dbReference>
<accession>A0ABT7DVE4</accession>
<dbReference type="InterPro" id="IPR036282">
    <property type="entry name" value="Glutathione-S-Trfase_C_sf"/>
</dbReference>
<evidence type="ECO:0000313" key="4">
    <source>
        <dbReference type="Proteomes" id="UP001172778"/>
    </source>
</evidence>
<feature type="domain" description="GST N-terminal" evidence="1">
    <location>
        <begin position="1"/>
        <end position="80"/>
    </location>
</feature>
<dbReference type="CDD" id="cd03057">
    <property type="entry name" value="GST_N_Beta"/>
    <property type="match status" value="1"/>
</dbReference>
<keyword evidence="4" id="KW-1185">Reference proteome</keyword>
<dbReference type="PROSITE" id="PS50405">
    <property type="entry name" value="GST_CTER"/>
    <property type="match status" value="1"/>
</dbReference>
<organism evidence="3 4">
    <name type="scientific">Parachitinimonas caeni</name>
    <dbReference type="NCBI Taxonomy" id="3031301"/>
    <lineage>
        <taxon>Bacteria</taxon>
        <taxon>Pseudomonadati</taxon>
        <taxon>Pseudomonadota</taxon>
        <taxon>Betaproteobacteria</taxon>
        <taxon>Neisseriales</taxon>
        <taxon>Chitinibacteraceae</taxon>
        <taxon>Parachitinimonas</taxon>
    </lineage>
</organism>
<comment type="caution">
    <text evidence="3">The sequence shown here is derived from an EMBL/GenBank/DDBJ whole genome shotgun (WGS) entry which is preliminary data.</text>
</comment>
<evidence type="ECO:0000313" key="3">
    <source>
        <dbReference type="EMBL" id="MDK2123959.1"/>
    </source>
</evidence>
<dbReference type="SFLD" id="SFLDS00019">
    <property type="entry name" value="Glutathione_Transferase_(cytos"/>
    <property type="match status" value="1"/>
</dbReference>
<dbReference type="SUPFAM" id="SSF52833">
    <property type="entry name" value="Thioredoxin-like"/>
    <property type="match status" value="1"/>
</dbReference>
<dbReference type="InterPro" id="IPR040079">
    <property type="entry name" value="Glutathione_S-Trfase"/>
</dbReference>
<evidence type="ECO:0000259" key="2">
    <source>
        <dbReference type="PROSITE" id="PS50405"/>
    </source>
</evidence>
<dbReference type="RefSeq" id="WP_284100268.1">
    <property type="nucleotide sequence ID" value="NZ_JARRAF010000007.1"/>
</dbReference>
<dbReference type="SFLD" id="SFLDG00358">
    <property type="entry name" value="Main_(cytGST)"/>
    <property type="match status" value="1"/>
</dbReference>
<dbReference type="EMBL" id="JARRAF010000007">
    <property type="protein sequence ID" value="MDK2123959.1"/>
    <property type="molecule type" value="Genomic_DNA"/>
</dbReference>
<feature type="domain" description="GST C-terminal" evidence="2">
    <location>
        <begin position="86"/>
        <end position="213"/>
    </location>
</feature>
<dbReference type="Pfam" id="PF13409">
    <property type="entry name" value="GST_N_2"/>
    <property type="match status" value="1"/>
</dbReference>
<evidence type="ECO:0000259" key="1">
    <source>
        <dbReference type="PROSITE" id="PS50404"/>
    </source>
</evidence>
<dbReference type="InterPro" id="IPR036249">
    <property type="entry name" value="Thioredoxin-like_sf"/>
</dbReference>
<dbReference type="Proteomes" id="UP001172778">
    <property type="component" value="Unassembled WGS sequence"/>
</dbReference>
<dbReference type="SUPFAM" id="SSF47616">
    <property type="entry name" value="GST C-terminal domain-like"/>
    <property type="match status" value="1"/>
</dbReference>
<reference evidence="3" key="1">
    <citation type="submission" date="2023-03" db="EMBL/GenBank/DDBJ databases">
        <title>Chitinimonas shenzhenensis gen. nov., sp. nov., a novel member of family Burkholderiaceae isolated from activated sludge collected in Shen Zhen, China.</title>
        <authorList>
            <person name="Wang X."/>
        </authorList>
    </citation>
    <scope>NUCLEOTIDE SEQUENCE</scope>
    <source>
        <strain evidence="3">DQS-5</strain>
    </source>
</reference>
<protein>
    <submittedName>
        <fullName evidence="3">Glutathione S-transferase N-terminal domain-containing protein</fullName>
    </submittedName>
</protein>
<gene>
    <name evidence="3" type="ORF">PZA18_07835</name>
</gene>
<dbReference type="InterPro" id="IPR004046">
    <property type="entry name" value="GST_C"/>
</dbReference>
<dbReference type="Pfam" id="PF00043">
    <property type="entry name" value="GST_C"/>
    <property type="match status" value="1"/>
</dbReference>
<name>A0ABT7DVE4_9NEIS</name>
<dbReference type="PANTHER" id="PTHR44051">
    <property type="entry name" value="GLUTATHIONE S-TRANSFERASE-RELATED"/>
    <property type="match status" value="1"/>
</dbReference>
<dbReference type="CDD" id="cd03188">
    <property type="entry name" value="GST_C_Beta"/>
    <property type="match status" value="1"/>
</dbReference>